<comment type="subcellular location">
    <subcellularLocation>
        <location evidence="1">Membrane</location>
        <topology evidence="1">Peripheral membrane protein</topology>
    </subcellularLocation>
</comment>
<sequence>MEKIWLQSYPPGVPAEIDPDEFSSIGDLFSRSVRQFGDQPAYINMGKGISYTELDRLSVRFAGFLQGALKLPKGARVALMMPNMLQYPIAMFGVLRAGYVVVNVNPLYTARELEHQLRDSGAQTIVIVENFASTLEQVLPKLTMPHIVVTSLGEMLGFPKSLIVNLVVRQVKKLVPSWNLPGHVSFSAALSRGAAFPLEPVSVGHDDIAFLQYTGGTTGVAKGAVLTHRNIIANLQQAHAWIGPFVHEGEEIIITALPLYHIFSLTANCLTFFKLGATNVLITNPRDIPGFIKELAKYKFTAITGVNTLFNALLNNPDFAKLDFSRLHIALGGGMAVQQQVADRWRKVTGKPLIEAYGLTETSPAVTINPLDLPAFNHSIGLPVSSTEVSIRGDDGSEMPLGQPGELCVRGPQVMREYWNRPEDTAHVFTPDGFLRTGDIATIDEKGFVRIVDRKKDMILVSGFNVFPNEIEDVVASHPGVLEVAAVGVPDERTGEAVKVFVVRKDPSLTREMIIAHCRESLTAYKVPHLVEFRDELPKTNVGKILRRLLRDGKA</sequence>
<dbReference type="CDD" id="cd05936">
    <property type="entry name" value="FC-FACS_FadD_like"/>
    <property type="match status" value="1"/>
</dbReference>
<dbReference type="GO" id="GO:0004467">
    <property type="term" value="F:long-chain fatty acid-CoA ligase activity"/>
    <property type="evidence" value="ECO:0007669"/>
    <property type="project" value="UniProtKB-EC"/>
</dbReference>
<protein>
    <recommendedName>
        <fullName evidence="6">Long-chain-fatty-acid--CoA ligase</fullName>
        <ecNumber evidence="5">6.2.1.3</ecNumber>
    </recommendedName>
    <alternativeName>
        <fullName evidence="7">Long-chain acyl-CoA synthetase</fullName>
    </alternativeName>
</protein>
<reference evidence="10" key="1">
    <citation type="submission" date="2019-12" db="EMBL/GenBank/DDBJ databases">
        <title>Comparative genomics gives insights into the taxonomy of the Azoarcus-Aromatoleum group and reveals separate origins of nif in the plant-associated Azoarcus and non-plant-associated Aromatoleum sub-groups.</title>
        <authorList>
            <person name="Lafos M."/>
            <person name="Maluk M."/>
            <person name="Batista M."/>
            <person name="Junghare M."/>
            <person name="Carmona M."/>
            <person name="Faoro H."/>
            <person name="Cruz L.M."/>
            <person name="Battistoni F."/>
            <person name="De Souza E."/>
            <person name="Pedrosa F."/>
            <person name="Chen W.-M."/>
            <person name="Poole P.S."/>
            <person name="Dixon R.A."/>
            <person name="James E.K."/>
        </authorList>
    </citation>
    <scope>NUCLEOTIDE SEQUENCE</scope>
    <source>
        <strain evidence="10">U120</strain>
    </source>
</reference>
<dbReference type="Gene3D" id="3.40.50.12780">
    <property type="entry name" value="N-terminal domain of ligase-like"/>
    <property type="match status" value="1"/>
</dbReference>
<accession>A0ABX1MXY6</accession>
<evidence type="ECO:0000256" key="2">
    <source>
        <dbReference type="ARBA" id="ARBA00005005"/>
    </source>
</evidence>
<name>A0ABX1MXY6_9RHOO</name>
<feature type="domain" description="AMP-dependent synthetase/ligase" evidence="8">
    <location>
        <begin position="29"/>
        <end position="419"/>
    </location>
</feature>
<evidence type="ECO:0000256" key="4">
    <source>
        <dbReference type="ARBA" id="ARBA00023136"/>
    </source>
</evidence>
<dbReference type="InterPro" id="IPR000873">
    <property type="entry name" value="AMP-dep_synth/lig_dom"/>
</dbReference>
<evidence type="ECO:0000256" key="1">
    <source>
        <dbReference type="ARBA" id="ARBA00004170"/>
    </source>
</evidence>
<evidence type="ECO:0000313" key="11">
    <source>
        <dbReference type="Proteomes" id="UP000601990"/>
    </source>
</evidence>
<keyword evidence="11" id="KW-1185">Reference proteome</keyword>
<dbReference type="InterPro" id="IPR042099">
    <property type="entry name" value="ANL_N_sf"/>
</dbReference>
<dbReference type="Proteomes" id="UP000601990">
    <property type="component" value="Unassembled WGS sequence"/>
</dbReference>
<dbReference type="InterPro" id="IPR020845">
    <property type="entry name" value="AMP-binding_CS"/>
</dbReference>
<gene>
    <name evidence="10" type="ORF">GO608_02150</name>
</gene>
<evidence type="ECO:0000256" key="3">
    <source>
        <dbReference type="ARBA" id="ARBA00022598"/>
    </source>
</evidence>
<evidence type="ECO:0000256" key="5">
    <source>
        <dbReference type="ARBA" id="ARBA00026121"/>
    </source>
</evidence>
<dbReference type="InterPro" id="IPR045851">
    <property type="entry name" value="AMP-bd_C_sf"/>
</dbReference>
<dbReference type="Gene3D" id="3.30.300.30">
    <property type="match status" value="1"/>
</dbReference>
<organism evidence="10 11">
    <name type="scientific">Aromatoleum buckelii</name>
    <dbReference type="NCBI Taxonomy" id="200254"/>
    <lineage>
        <taxon>Bacteria</taxon>
        <taxon>Pseudomonadati</taxon>
        <taxon>Pseudomonadota</taxon>
        <taxon>Betaproteobacteria</taxon>
        <taxon>Rhodocyclales</taxon>
        <taxon>Rhodocyclaceae</taxon>
        <taxon>Aromatoleum</taxon>
    </lineage>
</organism>
<dbReference type="Pfam" id="PF00501">
    <property type="entry name" value="AMP-binding"/>
    <property type="match status" value="1"/>
</dbReference>
<dbReference type="RefSeq" id="WP_169197454.1">
    <property type="nucleotide sequence ID" value="NZ_WTVH02000009.1"/>
</dbReference>
<keyword evidence="3 10" id="KW-0436">Ligase</keyword>
<dbReference type="NCBIfam" id="NF005463">
    <property type="entry name" value="PRK07059.1"/>
    <property type="match status" value="1"/>
</dbReference>
<dbReference type="InterPro" id="IPR025110">
    <property type="entry name" value="AMP-bd_C"/>
</dbReference>
<dbReference type="Pfam" id="PF13193">
    <property type="entry name" value="AMP-binding_C"/>
    <property type="match status" value="1"/>
</dbReference>
<dbReference type="InterPro" id="IPR050237">
    <property type="entry name" value="ATP-dep_AMP-bd_enzyme"/>
</dbReference>
<evidence type="ECO:0000259" key="8">
    <source>
        <dbReference type="Pfam" id="PF00501"/>
    </source>
</evidence>
<dbReference type="SUPFAM" id="SSF56801">
    <property type="entry name" value="Acetyl-CoA synthetase-like"/>
    <property type="match status" value="1"/>
</dbReference>
<evidence type="ECO:0000313" key="10">
    <source>
        <dbReference type="EMBL" id="NMF92136.1"/>
    </source>
</evidence>
<evidence type="ECO:0000256" key="6">
    <source>
        <dbReference type="ARBA" id="ARBA00039545"/>
    </source>
</evidence>
<keyword evidence="4" id="KW-0472">Membrane</keyword>
<dbReference type="PANTHER" id="PTHR43767:SF8">
    <property type="entry name" value="LONG-CHAIN-FATTY-ACID--COA LIGASE"/>
    <property type="match status" value="1"/>
</dbReference>
<feature type="domain" description="AMP-binding enzyme C-terminal" evidence="9">
    <location>
        <begin position="470"/>
        <end position="544"/>
    </location>
</feature>
<proteinExistence type="predicted"/>
<dbReference type="EMBL" id="WTVH01000002">
    <property type="protein sequence ID" value="NMF92136.1"/>
    <property type="molecule type" value="Genomic_DNA"/>
</dbReference>
<dbReference type="PROSITE" id="PS00455">
    <property type="entry name" value="AMP_BINDING"/>
    <property type="match status" value="1"/>
</dbReference>
<dbReference type="EC" id="6.2.1.3" evidence="5"/>
<comment type="caution">
    <text evidence="10">The sequence shown here is derived from an EMBL/GenBank/DDBJ whole genome shotgun (WGS) entry which is preliminary data.</text>
</comment>
<evidence type="ECO:0000256" key="7">
    <source>
        <dbReference type="ARBA" id="ARBA00042773"/>
    </source>
</evidence>
<evidence type="ECO:0000259" key="9">
    <source>
        <dbReference type="Pfam" id="PF13193"/>
    </source>
</evidence>
<dbReference type="PANTHER" id="PTHR43767">
    <property type="entry name" value="LONG-CHAIN-FATTY-ACID--COA LIGASE"/>
    <property type="match status" value="1"/>
</dbReference>
<comment type="pathway">
    <text evidence="2">Lipid metabolism; fatty acid beta-oxidation.</text>
</comment>